<comment type="caution">
    <text evidence="1">The sequence shown here is derived from an EMBL/GenBank/DDBJ whole genome shotgun (WGS) entry which is preliminary data.</text>
</comment>
<protein>
    <submittedName>
        <fullName evidence="1">Uncharacterized protein</fullName>
    </submittedName>
</protein>
<organism evidence="1 2">
    <name type="scientific">Endobacterium cereale</name>
    <dbReference type="NCBI Taxonomy" id="2663029"/>
    <lineage>
        <taxon>Bacteria</taxon>
        <taxon>Pseudomonadati</taxon>
        <taxon>Pseudomonadota</taxon>
        <taxon>Alphaproteobacteria</taxon>
        <taxon>Hyphomicrobiales</taxon>
        <taxon>Rhizobiaceae</taxon>
        <taxon>Endobacterium</taxon>
    </lineage>
</organism>
<name>A0A6A8A8Q9_9HYPH</name>
<evidence type="ECO:0000313" key="1">
    <source>
        <dbReference type="EMBL" id="MQY47642.1"/>
    </source>
</evidence>
<dbReference type="RefSeq" id="WP_153355108.1">
    <property type="nucleotide sequence ID" value="NZ_JAYKOO010000007.1"/>
</dbReference>
<gene>
    <name evidence="1" type="ORF">GAO09_16525</name>
</gene>
<proteinExistence type="predicted"/>
<reference evidence="1 2" key="1">
    <citation type="submission" date="2019-11" db="EMBL/GenBank/DDBJ databases">
        <title>Genome analysis of Rhizobacterium cereale a novel genus and species isolated from maize roots in North Spain.</title>
        <authorList>
            <person name="Menendez E."/>
            <person name="Flores-Felix J.D."/>
            <person name="Ramirez-Bahena M.-H."/>
            <person name="Igual J.M."/>
            <person name="Garcia-Fraile P."/>
            <person name="Peix A."/>
            <person name="Velazquez E."/>
        </authorList>
    </citation>
    <scope>NUCLEOTIDE SEQUENCE [LARGE SCALE GENOMIC DNA]</scope>
    <source>
        <strain evidence="1 2">RZME27</strain>
    </source>
</reference>
<evidence type="ECO:0000313" key="2">
    <source>
        <dbReference type="Proteomes" id="UP000435138"/>
    </source>
</evidence>
<dbReference type="Proteomes" id="UP000435138">
    <property type="component" value="Unassembled WGS sequence"/>
</dbReference>
<accession>A0A6A8A8Q9</accession>
<keyword evidence="2" id="KW-1185">Reference proteome</keyword>
<dbReference type="EMBL" id="WIXI01000045">
    <property type="protein sequence ID" value="MQY47642.1"/>
    <property type="molecule type" value="Genomic_DNA"/>
</dbReference>
<dbReference type="AlphaFoldDB" id="A0A6A8A8Q9"/>
<sequence length="84" mass="9514">MTRIHDVTRTDEKACFTLIRNSDGFYSFGEEQECWGEVPGFDPYAYWTTTYTSGLYDDLAAAERDAKAALGWLRGSDVKWSSDA</sequence>